<protein>
    <submittedName>
        <fullName evidence="1">Uncharacterized protein</fullName>
    </submittedName>
</protein>
<evidence type="ECO:0000313" key="2">
    <source>
        <dbReference type="Proteomes" id="UP001279734"/>
    </source>
</evidence>
<name>A0AAD3XQ37_NEPGR</name>
<keyword evidence="2" id="KW-1185">Reference proteome</keyword>
<reference evidence="1" key="1">
    <citation type="submission" date="2023-05" db="EMBL/GenBank/DDBJ databases">
        <title>Nepenthes gracilis genome sequencing.</title>
        <authorList>
            <person name="Fukushima K."/>
        </authorList>
    </citation>
    <scope>NUCLEOTIDE SEQUENCE</scope>
    <source>
        <strain evidence="1">SING2019-196</strain>
    </source>
</reference>
<comment type="caution">
    <text evidence="1">The sequence shown here is derived from an EMBL/GenBank/DDBJ whole genome shotgun (WGS) entry which is preliminary data.</text>
</comment>
<dbReference type="Proteomes" id="UP001279734">
    <property type="component" value="Unassembled WGS sequence"/>
</dbReference>
<gene>
    <name evidence="1" type="ORF">Nepgr_015068</name>
</gene>
<dbReference type="AlphaFoldDB" id="A0AAD3XQ37"/>
<proteinExistence type="predicted"/>
<evidence type="ECO:0000313" key="1">
    <source>
        <dbReference type="EMBL" id="GMH13227.1"/>
    </source>
</evidence>
<organism evidence="1 2">
    <name type="scientific">Nepenthes gracilis</name>
    <name type="common">Slender pitcher plant</name>
    <dbReference type="NCBI Taxonomy" id="150966"/>
    <lineage>
        <taxon>Eukaryota</taxon>
        <taxon>Viridiplantae</taxon>
        <taxon>Streptophyta</taxon>
        <taxon>Embryophyta</taxon>
        <taxon>Tracheophyta</taxon>
        <taxon>Spermatophyta</taxon>
        <taxon>Magnoliopsida</taxon>
        <taxon>eudicotyledons</taxon>
        <taxon>Gunneridae</taxon>
        <taxon>Pentapetalae</taxon>
        <taxon>Caryophyllales</taxon>
        <taxon>Nepenthaceae</taxon>
        <taxon>Nepenthes</taxon>
    </lineage>
</organism>
<accession>A0AAD3XQ37</accession>
<dbReference type="EMBL" id="BSYO01000012">
    <property type="protein sequence ID" value="GMH13227.1"/>
    <property type="molecule type" value="Genomic_DNA"/>
</dbReference>
<sequence length="249" mass="27444">MGIGFVEGKQSTKLCSWQLKGFMFCNGDKMRRGIWSACEYSNGSLPPPASKPDAPSHWSITDPAHNPVHASCACSVHHLRWHWAYGQSVPVSGLPFVTAAQASRYDLCQNCHRRPSPRWTTSVYAGWGSYVPADYATRGITHGLIVFGHRHRHRRMARSHSAPCQTNKCSAGWQSLCLCRDLLHAMSCSDRDPTMNDTPACLALPWLAPCRTTVSGVTDNTDATCQSAAAGCHIRHRSNVGRPHHSCHI</sequence>